<proteinExistence type="inferred from homology"/>
<feature type="region of interest" description="Disordered" evidence="10">
    <location>
        <begin position="271"/>
        <end position="349"/>
    </location>
</feature>
<dbReference type="NCBIfam" id="TIGR03592">
    <property type="entry name" value="yidC_oxa1_cterm"/>
    <property type="match status" value="1"/>
</dbReference>
<evidence type="ECO:0000256" key="4">
    <source>
        <dbReference type="ARBA" id="ARBA00022692"/>
    </source>
</evidence>
<evidence type="ECO:0000259" key="12">
    <source>
        <dbReference type="Pfam" id="PF02096"/>
    </source>
</evidence>
<evidence type="ECO:0000256" key="1">
    <source>
        <dbReference type="ARBA" id="ARBA00004651"/>
    </source>
</evidence>
<evidence type="ECO:0000256" key="9">
    <source>
        <dbReference type="RuleBase" id="RU003945"/>
    </source>
</evidence>
<evidence type="ECO:0000313" key="13">
    <source>
        <dbReference type="EMBL" id="AZT91585.1"/>
    </source>
</evidence>
<gene>
    <name evidence="13" type="ORF">ELD05_13860</name>
</gene>
<comment type="subcellular location">
    <subcellularLocation>
        <location evidence="1">Cell membrane</location>
        <topology evidence="1">Multi-pass membrane protein</topology>
    </subcellularLocation>
    <subcellularLocation>
        <location evidence="9">Membrane</location>
        <topology evidence="9">Multi-pass membrane protein</topology>
    </subcellularLocation>
</comment>
<dbReference type="GO" id="GO:0005886">
    <property type="term" value="C:plasma membrane"/>
    <property type="evidence" value="ECO:0007669"/>
    <property type="project" value="UniProtKB-SubCell"/>
</dbReference>
<evidence type="ECO:0000256" key="3">
    <source>
        <dbReference type="ARBA" id="ARBA00022475"/>
    </source>
</evidence>
<dbReference type="RefSeq" id="WP_127352885.1">
    <property type="nucleotide sequence ID" value="NZ_CP034791.1"/>
</dbReference>
<dbReference type="GO" id="GO:0032977">
    <property type="term" value="F:membrane insertase activity"/>
    <property type="evidence" value="ECO:0007669"/>
    <property type="project" value="InterPro"/>
</dbReference>
<dbReference type="InterPro" id="IPR028055">
    <property type="entry name" value="YidC/Oxa/ALB_C"/>
</dbReference>
<comment type="similarity">
    <text evidence="9">Belongs to the OXA1/ALB3/YidC family.</text>
</comment>
<feature type="transmembrane region" description="Helical" evidence="11">
    <location>
        <begin position="224"/>
        <end position="243"/>
    </location>
</feature>
<keyword evidence="2" id="KW-0813">Transport</keyword>
<name>A0A3T0D8V4_9FIRM</name>
<keyword evidence="3" id="KW-1003">Cell membrane</keyword>
<keyword evidence="8" id="KW-0143">Chaperone</keyword>
<keyword evidence="4 9" id="KW-0812">Transmembrane</keyword>
<dbReference type="InterPro" id="IPR001708">
    <property type="entry name" value="YidC/ALB3/OXA1/COX18"/>
</dbReference>
<feature type="transmembrane region" description="Helical" evidence="11">
    <location>
        <begin position="33"/>
        <end position="53"/>
    </location>
</feature>
<dbReference type="CDD" id="cd20070">
    <property type="entry name" value="5TM_YidC_Alb3"/>
    <property type="match status" value="1"/>
</dbReference>
<evidence type="ECO:0000256" key="5">
    <source>
        <dbReference type="ARBA" id="ARBA00022927"/>
    </source>
</evidence>
<evidence type="ECO:0000256" key="7">
    <source>
        <dbReference type="ARBA" id="ARBA00023136"/>
    </source>
</evidence>
<accession>A0A3T0D8V4</accession>
<dbReference type="GO" id="GO:0015031">
    <property type="term" value="P:protein transport"/>
    <property type="evidence" value="ECO:0007669"/>
    <property type="project" value="UniProtKB-KW"/>
</dbReference>
<feature type="transmembrane region" description="Helical" evidence="11">
    <location>
        <begin position="96"/>
        <end position="119"/>
    </location>
</feature>
<evidence type="ECO:0000256" key="11">
    <source>
        <dbReference type="SAM" id="Phobius"/>
    </source>
</evidence>
<evidence type="ECO:0000313" key="14">
    <source>
        <dbReference type="Proteomes" id="UP000282930"/>
    </source>
</evidence>
<dbReference type="Proteomes" id="UP000282930">
    <property type="component" value="Chromosome"/>
</dbReference>
<dbReference type="EMBL" id="CP034791">
    <property type="protein sequence ID" value="AZT91585.1"/>
    <property type="molecule type" value="Genomic_DNA"/>
</dbReference>
<protein>
    <submittedName>
        <fullName evidence="13">YidC/Oxa1 family membrane protein insertase</fullName>
    </submittedName>
</protein>
<feature type="compositionally biased region" description="Basic and acidic residues" evidence="10">
    <location>
        <begin position="288"/>
        <end position="334"/>
    </location>
</feature>
<dbReference type="PANTHER" id="PTHR12428">
    <property type="entry name" value="OXA1"/>
    <property type="match status" value="1"/>
</dbReference>
<organism evidence="13 14">
    <name type="scientific">Caldicellulosiruptor changbaiensis</name>
    <dbReference type="NCBI Taxonomy" id="1222016"/>
    <lineage>
        <taxon>Bacteria</taxon>
        <taxon>Bacillati</taxon>
        <taxon>Bacillota</taxon>
        <taxon>Bacillota incertae sedis</taxon>
        <taxon>Caldicellulosiruptorales</taxon>
        <taxon>Caldicellulosiruptoraceae</taxon>
        <taxon>Caldicellulosiruptor</taxon>
    </lineage>
</organism>
<dbReference type="GO" id="GO:0051205">
    <property type="term" value="P:protein insertion into membrane"/>
    <property type="evidence" value="ECO:0007669"/>
    <property type="project" value="TreeGrafter"/>
</dbReference>
<evidence type="ECO:0000256" key="2">
    <source>
        <dbReference type="ARBA" id="ARBA00022448"/>
    </source>
</evidence>
<dbReference type="InterPro" id="IPR047196">
    <property type="entry name" value="YidC_ALB_C"/>
</dbReference>
<feature type="transmembrane region" description="Helical" evidence="11">
    <location>
        <begin position="173"/>
        <end position="192"/>
    </location>
</feature>
<keyword evidence="5" id="KW-0653">Protein transport</keyword>
<reference evidence="13 14" key="1">
    <citation type="submission" date="2018-12" db="EMBL/GenBank/DDBJ databases">
        <title>Genome sequence from the cellulolytic species, Caldicellulosiruptor changbaiensis.</title>
        <authorList>
            <person name="Blumer-Schuette S.E."/>
            <person name="Mendoza C."/>
        </authorList>
    </citation>
    <scope>NUCLEOTIDE SEQUENCE [LARGE SCALE GENOMIC DNA]</scope>
    <source>
        <strain evidence="13 14">CBS-Z</strain>
    </source>
</reference>
<evidence type="ECO:0000256" key="10">
    <source>
        <dbReference type="SAM" id="MobiDB-lite"/>
    </source>
</evidence>
<keyword evidence="7 11" id="KW-0472">Membrane</keyword>
<dbReference type="PANTHER" id="PTHR12428:SF65">
    <property type="entry name" value="CYTOCHROME C OXIDASE ASSEMBLY PROTEIN COX18, MITOCHONDRIAL"/>
    <property type="match status" value="1"/>
</dbReference>
<keyword evidence="6 11" id="KW-1133">Transmembrane helix</keyword>
<dbReference type="KEGG" id="ccha:ELD05_13860"/>
<evidence type="ECO:0000256" key="6">
    <source>
        <dbReference type="ARBA" id="ARBA00022989"/>
    </source>
</evidence>
<evidence type="ECO:0000256" key="8">
    <source>
        <dbReference type="ARBA" id="ARBA00023186"/>
    </source>
</evidence>
<feature type="domain" description="Membrane insertase YidC/Oxa/ALB C-terminal" evidence="12">
    <location>
        <begin position="33"/>
        <end position="256"/>
    </location>
</feature>
<keyword evidence="14" id="KW-1185">Reference proteome</keyword>
<dbReference type="AlphaFoldDB" id="A0A3T0D8V4"/>
<dbReference type="Pfam" id="PF02096">
    <property type="entry name" value="60KD_IMP"/>
    <property type="match status" value="1"/>
</dbReference>
<sequence>MNPTWLDFLAIPLGRLLKLIYDFLHGAHIPGSYGIAIILLTLIVRGLLLPLYIKQIASTSKMAEVAPRIQEIQQKYKGDQRKMQEEMLKLYQETGYNPAGGCWPLLVQVPILFALYYVFQNPLVYVLGKSHQYVRDLVQGKAGYAITQIIINEAQKLGLDMHFFGINLAQKELIVLPILSAATMFLSIWFSTNSQKRFNPQYSQSQSNAMAEGMNRTMMIFSPLMSYFIALQVPAGLVVYWTVTNLFSILQQFIANEVVYKKLKHKKEEEEKKKQLENQAKMQQGKDGVNKEQEKLGKESSDEDLEKQGQADQEKEEEQKREEQMRKKELEKLKQQMTRSQGSSKKKKK</sequence>